<feature type="compositionally biased region" description="Low complexity" evidence="1">
    <location>
        <begin position="330"/>
        <end position="343"/>
    </location>
</feature>
<sequence length="343" mass="38449">MNLTTTTTSPHSPLRSRLRGIASTLSYGAILCLLLSHVSVLKAEEPQKYEHGPDSERKEGVPRGKIEKFELNDSKVYPGTFRECAIYVPAQYKGEPTALMVFQDGHTYLGEKGDFRAPVVLDNLIHAKELPPIIAVFINPGNKGKLPETPWKTDHRSVEYDSLGDTYARFLHEDVLPRVKAKYNITDDPNQRAICGISSGGICAFTVAWERPDSFRKVMTQVGSFTDIRGGYVYPTLIRKTEKKPIKVFLQANEFDVDNQFGNWYLANKQMASSFKYKGYDYKIVEGKGAHNGNHGGVIFPDAMRWLWSESTSPDVDKKTDSSPKTGNQNSRKNTTSTNTSKK</sequence>
<dbReference type="PANTHER" id="PTHR48098:SF3">
    <property type="entry name" value="IRON(III) ENTEROBACTIN ESTERASE"/>
    <property type="match status" value="1"/>
</dbReference>
<name>A0A1C3E8C5_9PLAN</name>
<dbReference type="RefSeq" id="WP_068849640.1">
    <property type="nucleotide sequence ID" value="NZ_LYDR01000128.1"/>
</dbReference>
<evidence type="ECO:0000313" key="2">
    <source>
        <dbReference type="EMBL" id="ODA29471.1"/>
    </source>
</evidence>
<gene>
    <name evidence="2" type="ORF">A6X21_08445</name>
</gene>
<keyword evidence="3" id="KW-1185">Reference proteome</keyword>
<dbReference type="STRING" id="1841610.A6X21_08445"/>
<dbReference type="InterPro" id="IPR000801">
    <property type="entry name" value="Esterase-like"/>
</dbReference>
<dbReference type="EMBL" id="LYDR01000128">
    <property type="protein sequence ID" value="ODA29471.1"/>
    <property type="molecule type" value="Genomic_DNA"/>
</dbReference>
<proteinExistence type="predicted"/>
<dbReference type="Pfam" id="PF00756">
    <property type="entry name" value="Esterase"/>
    <property type="match status" value="1"/>
</dbReference>
<organism evidence="2 3">
    <name type="scientific">Planctopirus hydrillae</name>
    <dbReference type="NCBI Taxonomy" id="1841610"/>
    <lineage>
        <taxon>Bacteria</taxon>
        <taxon>Pseudomonadati</taxon>
        <taxon>Planctomycetota</taxon>
        <taxon>Planctomycetia</taxon>
        <taxon>Planctomycetales</taxon>
        <taxon>Planctomycetaceae</taxon>
        <taxon>Planctopirus</taxon>
    </lineage>
</organism>
<dbReference type="InterPro" id="IPR050583">
    <property type="entry name" value="Mycobacterial_A85_antigen"/>
</dbReference>
<dbReference type="AlphaFoldDB" id="A0A1C3E8C5"/>
<dbReference type="PANTHER" id="PTHR48098">
    <property type="entry name" value="ENTEROCHELIN ESTERASE-RELATED"/>
    <property type="match status" value="1"/>
</dbReference>
<reference evidence="2 3" key="1">
    <citation type="submission" date="2016-05" db="EMBL/GenBank/DDBJ databases">
        <title>Genomic and physiological characterization of Planctopirus sp. isolated from fresh water lake.</title>
        <authorList>
            <person name="Subhash Y."/>
            <person name="Ramana C."/>
        </authorList>
    </citation>
    <scope>NUCLEOTIDE SEQUENCE [LARGE SCALE GENOMIC DNA]</scope>
    <source>
        <strain evidence="2 3">JC280</strain>
    </source>
</reference>
<dbReference type="InterPro" id="IPR029058">
    <property type="entry name" value="AB_hydrolase_fold"/>
</dbReference>
<comment type="caution">
    <text evidence="2">The sequence shown here is derived from an EMBL/GenBank/DDBJ whole genome shotgun (WGS) entry which is preliminary data.</text>
</comment>
<dbReference type="Proteomes" id="UP000094828">
    <property type="component" value="Unassembled WGS sequence"/>
</dbReference>
<accession>A0A1C3E8C5</accession>
<dbReference type="SUPFAM" id="SSF53474">
    <property type="entry name" value="alpha/beta-Hydrolases"/>
    <property type="match status" value="1"/>
</dbReference>
<feature type="region of interest" description="Disordered" evidence="1">
    <location>
        <begin position="311"/>
        <end position="343"/>
    </location>
</feature>
<dbReference type="OrthoDB" id="9775130at2"/>
<evidence type="ECO:0000313" key="3">
    <source>
        <dbReference type="Proteomes" id="UP000094828"/>
    </source>
</evidence>
<dbReference type="Gene3D" id="3.40.50.1820">
    <property type="entry name" value="alpha/beta hydrolase"/>
    <property type="match status" value="1"/>
</dbReference>
<protein>
    <submittedName>
        <fullName evidence="2">Esterase</fullName>
    </submittedName>
</protein>
<evidence type="ECO:0000256" key="1">
    <source>
        <dbReference type="SAM" id="MobiDB-lite"/>
    </source>
</evidence>